<feature type="signal peptide" evidence="2">
    <location>
        <begin position="1"/>
        <end position="24"/>
    </location>
</feature>
<feature type="region of interest" description="Disordered" evidence="1">
    <location>
        <begin position="320"/>
        <end position="345"/>
    </location>
</feature>
<comment type="caution">
    <text evidence="3">The sequence shown here is derived from an EMBL/GenBank/DDBJ whole genome shotgun (WGS) entry which is preliminary data.</text>
</comment>
<evidence type="ECO:0000313" key="3">
    <source>
        <dbReference type="EMBL" id="CAH1963242.1"/>
    </source>
</evidence>
<dbReference type="EMBL" id="CAKOFQ010006706">
    <property type="protein sequence ID" value="CAH1963242.1"/>
    <property type="molecule type" value="Genomic_DNA"/>
</dbReference>
<gene>
    <name evidence="3" type="ORF">ACAOBT_LOCUS5102</name>
</gene>
<feature type="region of interest" description="Disordered" evidence="1">
    <location>
        <begin position="31"/>
        <end position="61"/>
    </location>
</feature>
<keyword evidence="2" id="KW-0732">Signal</keyword>
<evidence type="ECO:0000256" key="1">
    <source>
        <dbReference type="SAM" id="MobiDB-lite"/>
    </source>
</evidence>
<evidence type="ECO:0000313" key="4">
    <source>
        <dbReference type="Proteomes" id="UP001152888"/>
    </source>
</evidence>
<dbReference type="Proteomes" id="UP001152888">
    <property type="component" value="Unassembled WGS sequence"/>
</dbReference>
<organism evidence="3 4">
    <name type="scientific">Acanthoscelides obtectus</name>
    <name type="common">Bean weevil</name>
    <name type="synonym">Bruchus obtectus</name>
    <dbReference type="NCBI Taxonomy" id="200917"/>
    <lineage>
        <taxon>Eukaryota</taxon>
        <taxon>Metazoa</taxon>
        <taxon>Ecdysozoa</taxon>
        <taxon>Arthropoda</taxon>
        <taxon>Hexapoda</taxon>
        <taxon>Insecta</taxon>
        <taxon>Pterygota</taxon>
        <taxon>Neoptera</taxon>
        <taxon>Endopterygota</taxon>
        <taxon>Coleoptera</taxon>
        <taxon>Polyphaga</taxon>
        <taxon>Cucujiformia</taxon>
        <taxon>Chrysomeloidea</taxon>
        <taxon>Chrysomelidae</taxon>
        <taxon>Bruchinae</taxon>
        <taxon>Bruchini</taxon>
        <taxon>Acanthoscelides</taxon>
    </lineage>
</organism>
<sequence>MYTMLLVIFTIFATLLQLIPVAPAIRTEENGKYLDPTNSAQTARRRRPFGGGGSSLPAGCQFRRQPQRKQEGMGRFLLDLAYVNVANNYQTNILCVPGGGVPPHEGGGNAPVVGGSGPTLGGGGHKPILHKPILGGNGGNRPLLSMIIANRPLETLVGAFSQSQSQSQGQSGILGDFLSGFTSVLPSAQQVGQGFGEGLSSFVQTIPQIGQSFASLLPNFDNFQLPFLPSVPQGTPPVVPVEPPLDPVDPDLYNVAKPVNEPIIDRVTGRPYIRVPSGKDYDQIRYQRLKNYQYEKDQLEYNKRHRFNYETTTNRPEYRFQGRQNGEESISGQRRSVGRSFTFPT</sequence>
<evidence type="ECO:0000256" key="2">
    <source>
        <dbReference type="SAM" id="SignalP"/>
    </source>
</evidence>
<keyword evidence="4" id="KW-1185">Reference proteome</keyword>
<feature type="chain" id="PRO_5040462384" evidence="2">
    <location>
        <begin position="25"/>
        <end position="345"/>
    </location>
</feature>
<protein>
    <submittedName>
        <fullName evidence="3">Uncharacterized protein</fullName>
    </submittedName>
</protein>
<name>A0A9P0K2Y6_ACAOB</name>
<dbReference type="OrthoDB" id="6760434at2759"/>
<dbReference type="AlphaFoldDB" id="A0A9P0K2Y6"/>
<accession>A0A9P0K2Y6</accession>
<reference evidence="3" key="1">
    <citation type="submission" date="2022-03" db="EMBL/GenBank/DDBJ databases">
        <authorList>
            <person name="Sayadi A."/>
        </authorList>
    </citation>
    <scope>NUCLEOTIDE SEQUENCE</scope>
</reference>
<feature type="compositionally biased region" description="Polar residues" evidence="1">
    <location>
        <begin position="322"/>
        <end position="334"/>
    </location>
</feature>
<proteinExistence type="predicted"/>